<evidence type="ECO:0000313" key="3">
    <source>
        <dbReference type="Proteomes" id="UP001205920"/>
    </source>
</evidence>
<keyword evidence="1" id="KW-0472">Membrane</keyword>
<protein>
    <recommendedName>
        <fullName evidence="4">DUF624 domain-containing protein</fullName>
    </recommendedName>
</protein>
<reference evidence="2 3" key="1">
    <citation type="submission" date="2021-01" db="EMBL/GenBank/DDBJ databases">
        <title>Identification and Characterization of Corynebacterium sp.</title>
        <authorList>
            <person name="Luo Q."/>
            <person name="Qu P."/>
            <person name="Chen Q."/>
        </authorList>
    </citation>
    <scope>NUCLEOTIDE SEQUENCE [LARGE SCALE GENOMIC DNA]</scope>
    <source>
        <strain evidence="2 3">MC-18</strain>
    </source>
</reference>
<keyword evidence="3" id="KW-1185">Reference proteome</keyword>
<feature type="transmembrane region" description="Helical" evidence="1">
    <location>
        <begin position="170"/>
        <end position="188"/>
    </location>
</feature>
<organism evidence="2 3">
    <name type="scientific">Corynebacterium lipophilum</name>
    <dbReference type="NCBI Taxonomy" id="2804918"/>
    <lineage>
        <taxon>Bacteria</taxon>
        <taxon>Bacillati</taxon>
        <taxon>Actinomycetota</taxon>
        <taxon>Actinomycetes</taxon>
        <taxon>Mycobacteriales</taxon>
        <taxon>Corynebacteriaceae</taxon>
        <taxon>Corynebacterium</taxon>
    </lineage>
</organism>
<dbReference type="AlphaFoldDB" id="A0AAW5HX71"/>
<proteinExistence type="predicted"/>
<keyword evidence="1" id="KW-1133">Transmembrane helix</keyword>
<evidence type="ECO:0000256" key="1">
    <source>
        <dbReference type="SAM" id="Phobius"/>
    </source>
</evidence>
<evidence type="ECO:0000313" key="2">
    <source>
        <dbReference type="EMBL" id="MCO6395113.1"/>
    </source>
</evidence>
<evidence type="ECO:0008006" key="4">
    <source>
        <dbReference type="Google" id="ProtNLM"/>
    </source>
</evidence>
<dbReference type="Proteomes" id="UP001205920">
    <property type="component" value="Unassembled WGS sequence"/>
</dbReference>
<name>A0AAW5HX71_9CORY</name>
<feature type="transmembrane region" description="Helical" evidence="1">
    <location>
        <begin position="111"/>
        <end position="133"/>
    </location>
</feature>
<dbReference type="EMBL" id="JAEUWV010000015">
    <property type="protein sequence ID" value="MCO6395113.1"/>
    <property type="molecule type" value="Genomic_DNA"/>
</dbReference>
<comment type="caution">
    <text evidence="2">The sequence shown here is derived from an EMBL/GenBank/DDBJ whole genome shotgun (WGS) entry which is preliminary data.</text>
</comment>
<sequence length="222" mass="23757">MSLFNPDSRFMSAFTLMADIVIVNMLFVLSSLPIVTGGMAIRAANVVTGYMVEGRGSRYGLHYLREFRYGGGTFGGASTQWWGILVAIGLGVTYQQWVIFQAGVDGPLLNLTQGLTLSGILIITGISVWFFALQAQLDLQATPEGQQKAPLGETLGRSVILTFQQLPRTLGALLCIGAAASLPLWTSVAVWIPAYFFAVPALTLFLVQLLVAAPLGRGLASD</sequence>
<feature type="transmembrane region" description="Helical" evidence="1">
    <location>
        <begin position="194"/>
        <end position="216"/>
    </location>
</feature>
<dbReference type="RefSeq" id="WP_252931885.1">
    <property type="nucleotide sequence ID" value="NZ_JAEUWV010000015.1"/>
</dbReference>
<feature type="transmembrane region" description="Helical" evidence="1">
    <location>
        <begin position="20"/>
        <end position="41"/>
    </location>
</feature>
<keyword evidence="1" id="KW-0812">Transmembrane</keyword>
<gene>
    <name evidence="2" type="ORF">JMN37_09055</name>
</gene>
<accession>A0AAW5HX71</accession>